<evidence type="ECO:0000259" key="1">
    <source>
        <dbReference type="PROSITE" id="PS50943"/>
    </source>
</evidence>
<evidence type="ECO:0000313" key="4">
    <source>
        <dbReference type="Proteomes" id="UP000194551"/>
    </source>
</evidence>
<dbReference type="SUPFAM" id="SSF47413">
    <property type="entry name" value="lambda repressor-like DNA-binding domains"/>
    <property type="match status" value="1"/>
</dbReference>
<evidence type="ECO:0000313" key="3">
    <source>
        <dbReference type="EMBL" id="OUA11052.1"/>
    </source>
</evidence>
<dbReference type="Gene3D" id="1.10.260.40">
    <property type="entry name" value="lambda repressor-like DNA-binding domains"/>
    <property type="match status" value="1"/>
</dbReference>
<reference evidence="2 4" key="1">
    <citation type="submission" date="2016-10" db="EMBL/GenBank/DDBJ databases">
        <title>Comparative genomics of Bacillus thuringiensis reveals a path to pathogens against multiple invertebrate hosts.</title>
        <authorList>
            <person name="Zheng J."/>
            <person name="Gao Q."/>
            <person name="Liu H."/>
            <person name="Peng D."/>
            <person name="Ruan L."/>
            <person name="Sun M."/>
        </authorList>
    </citation>
    <scope>NUCLEOTIDE SEQUENCE [LARGE SCALE GENOMIC DNA]</scope>
    <source>
        <strain evidence="2">HD5</strain>
    </source>
</reference>
<evidence type="ECO:0000313" key="2">
    <source>
        <dbReference type="EMBL" id="OUA03505.1"/>
    </source>
</evidence>
<dbReference type="PROSITE" id="PS50943">
    <property type="entry name" value="HTH_CROC1"/>
    <property type="match status" value="1"/>
</dbReference>
<feature type="domain" description="HTH cro/C1-type" evidence="1">
    <location>
        <begin position="17"/>
        <end position="65"/>
    </location>
</feature>
<organism evidence="2 4">
    <name type="scientific">Bacillus thuringiensis</name>
    <dbReference type="NCBI Taxonomy" id="1428"/>
    <lineage>
        <taxon>Bacteria</taxon>
        <taxon>Bacillati</taxon>
        <taxon>Bacillota</taxon>
        <taxon>Bacilli</taxon>
        <taxon>Bacillales</taxon>
        <taxon>Bacillaceae</taxon>
        <taxon>Bacillus</taxon>
        <taxon>Bacillus cereus group</taxon>
    </lineage>
</organism>
<protein>
    <submittedName>
        <fullName evidence="2">Transcriptional regulator</fullName>
    </submittedName>
</protein>
<dbReference type="EMBL" id="NFEM01000012">
    <property type="protein sequence ID" value="OUA11052.1"/>
    <property type="molecule type" value="Genomic_DNA"/>
</dbReference>
<dbReference type="AlphaFoldDB" id="A0A9X6KDU7"/>
<dbReference type="RefSeq" id="WP_000708420.1">
    <property type="nucleotide sequence ID" value="NZ_CAKJXA010000094.1"/>
</dbReference>
<accession>A0A9X6KDU7</accession>
<dbReference type="Proteomes" id="UP000194551">
    <property type="component" value="Unassembled WGS sequence"/>
</dbReference>
<dbReference type="InterPro" id="IPR001387">
    <property type="entry name" value="Cro/C1-type_HTH"/>
</dbReference>
<dbReference type="SMART" id="SM00530">
    <property type="entry name" value="HTH_XRE"/>
    <property type="match status" value="1"/>
</dbReference>
<dbReference type="CDD" id="cd00093">
    <property type="entry name" value="HTH_XRE"/>
    <property type="match status" value="1"/>
</dbReference>
<name>A0A9X6KDU7_BACTU</name>
<dbReference type="InterPro" id="IPR010982">
    <property type="entry name" value="Lambda_DNA-bd_dom_sf"/>
</dbReference>
<comment type="caution">
    <text evidence="2">The sequence shown here is derived from an EMBL/GenBank/DDBJ whole genome shotgun (WGS) entry which is preliminary data.</text>
</comment>
<dbReference type="EMBL" id="NFEM01000064">
    <property type="protein sequence ID" value="OUA03505.1"/>
    <property type="molecule type" value="Genomic_DNA"/>
</dbReference>
<sequence length="76" mass="8703">MKIYLKDIKEFNILLIKKGFNKSSLAKEAQVSKSSIANISKGTRHPSPLVAKKITDALEIDFDEIFQIRFHEKEVI</sequence>
<gene>
    <name evidence="3" type="ORF">BK774_02040</name>
    <name evidence="2" type="ORF">BK774_11805</name>
</gene>
<proteinExistence type="predicted"/>
<dbReference type="Pfam" id="PF01381">
    <property type="entry name" value="HTH_3"/>
    <property type="match status" value="1"/>
</dbReference>
<dbReference type="GO" id="GO:0003677">
    <property type="term" value="F:DNA binding"/>
    <property type="evidence" value="ECO:0007669"/>
    <property type="project" value="InterPro"/>
</dbReference>